<gene>
    <name evidence="2" type="ORF">KFV11_01355</name>
</gene>
<name>A0A9Q9BTH4_9STAP</name>
<evidence type="ECO:0000313" key="2">
    <source>
        <dbReference type="EMBL" id="UTH14049.1"/>
    </source>
</evidence>
<sequence>MKFNTLIPELEVLNIEASKNFYIEVLGFKLEYERKEDKFVFLSKDGSQLMLEETVNV</sequence>
<dbReference type="Gene3D" id="3.10.180.10">
    <property type="entry name" value="2,3-Dihydroxybiphenyl 1,2-Dioxygenase, domain 1"/>
    <property type="match status" value="1"/>
</dbReference>
<feature type="domain" description="Glyoxalase/fosfomycin resistance/dioxygenase" evidence="1">
    <location>
        <begin position="14"/>
        <end position="51"/>
    </location>
</feature>
<accession>A0A9Q9BTH4</accession>
<dbReference type="KEGG" id="mequ:KFV11_01355"/>
<protein>
    <recommendedName>
        <fullName evidence="1">Glyoxalase/fosfomycin resistance/dioxygenase domain-containing protein</fullName>
    </recommendedName>
</protein>
<evidence type="ECO:0000259" key="1">
    <source>
        <dbReference type="Pfam" id="PF00903"/>
    </source>
</evidence>
<dbReference type="RefSeq" id="WP_254250118.1">
    <property type="nucleotide sequence ID" value="NZ_CP073809.1"/>
</dbReference>
<evidence type="ECO:0000313" key="3">
    <source>
        <dbReference type="Proteomes" id="UP001057381"/>
    </source>
</evidence>
<dbReference type="Proteomes" id="UP001057381">
    <property type="component" value="Chromosome"/>
</dbReference>
<reference evidence="2" key="1">
    <citation type="submission" date="2021-04" db="EMBL/GenBank/DDBJ databases">
        <title>Complete Genome Sequences of Macrococcus spp. from dog and cattle.</title>
        <authorList>
            <person name="Schwendener S."/>
            <person name="Perreten V."/>
        </authorList>
    </citation>
    <scope>NUCLEOTIDE SEQUENCE</scope>
    <source>
        <strain evidence="2">Epi0143-OL</strain>
    </source>
</reference>
<dbReference type="Pfam" id="PF00903">
    <property type="entry name" value="Glyoxalase"/>
    <property type="match status" value="1"/>
</dbReference>
<dbReference type="SUPFAM" id="SSF54593">
    <property type="entry name" value="Glyoxalase/Bleomycin resistance protein/Dihydroxybiphenyl dioxygenase"/>
    <property type="match status" value="1"/>
</dbReference>
<dbReference type="InterPro" id="IPR004360">
    <property type="entry name" value="Glyas_Fos-R_dOase_dom"/>
</dbReference>
<organism evidence="2 3">
    <name type="scientific">Macrococcus equipercicus</name>
    <dbReference type="NCBI Taxonomy" id="69967"/>
    <lineage>
        <taxon>Bacteria</taxon>
        <taxon>Bacillati</taxon>
        <taxon>Bacillota</taxon>
        <taxon>Bacilli</taxon>
        <taxon>Bacillales</taxon>
        <taxon>Staphylococcaceae</taxon>
        <taxon>Macrococcus</taxon>
    </lineage>
</organism>
<dbReference type="AlphaFoldDB" id="A0A9Q9BTH4"/>
<dbReference type="InterPro" id="IPR029068">
    <property type="entry name" value="Glyas_Bleomycin-R_OHBP_Dase"/>
</dbReference>
<proteinExistence type="predicted"/>
<dbReference type="EMBL" id="CP073809">
    <property type="protein sequence ID" value="UTH14049.1"/>
    <property type="molecule type" value="Genomic_DNA"/>
</dbReference>